<dbReference type="PROSITE" id="PS50158">
    <property type="entry name" value="ZF_CCHC"/>
    <property type="match status" value="1"/>
</dbReference>
<dbReference type="PROSITE" id="PS51412">
    <property type="entry name" value="MACPF_2"/>
    <property type="match status" value="1"/>
</dbReference>
<organism evidence="5 6">
    <name type="scientific">Penstemon davidsonii</name>
    <dbReference type="NCBI Taxonomy" id="160366"/>
    <lineage>
        <taxon>Eukaryota</taxon>
        <taxon>Viridiplantae</taxon>
        <taxon>Streptophyta</taxon>
        <taxon>Embryophyta</taxon>
        <taxon>Tracheophyta</taxon>
        <taxon>Spermatophyta</taxon>
        <taxon>Magnoliopsida</taxon>
        <taxon>eudicotyledons</taxon>
        <taxon>Gunneridae</taxon>
        <taxon>Pentapetalae</taxon>
        <taxon>asterids</taxon>
        <taxon>lamiids</taxon>
        <taxon>Lamiales</taxon>
        <taxon>Plantaginaceae</taxon>
        <taxon>Cheloneae</taxon>
        <taxon>Penstemon</taxon>
    </lineage>
</organism>
<proteinExistence type="predicted"/>
<dbReference type="EMBL" id="JAYDYQ010002688">
    <property type="protein sequence ID" value="KAK4477741.1"/>
    <property type="molecule type" value="Genomic_DNA"/>
</dbReference>
<keyword evidence="1" id="KW-0863">Zinc-finger</keyword>
<feature type="domain" description="MACPF" evidence="4">
    <location>
        <begin position="513"/>
        <end position="768"/>
    </location>
</feature>
<feature type="region of interest" description="Disordered" evidence="2">
    <location>
        <begin position="206"/>
        <end position="253"/>
    </location>
</feature>
<evidence type="ECO:0008006" key="7">
    <source>
        <dbReference type="Google" id="ProtNLM"/>
    </source>
</evidence>
<keyword evidence="1" id="KW-0479">Metal-binding</keyword>
<dbReference type="Proteomes" id="UP001291926">
    <property type="component" value="Unassembled WGS sequence"/>
</dbReference>
<name>A0ABR0CMP7_9LAMI</name>
<comment type="caution">
    <text evidence="5">The sequence shown here is derived from an EMBL/GenBank/DDBJ whole genome shotgun (WGS) entry which is preliminary data.</text>
</comment>
<dbReference type="PANTHER" id="PTHR33199">
    <property type="entry name" value="MACPF DOMAIN-CONTAINING PROTEIN CAD1"/>
    <property type="match status" value="1"/>
</dbReference>
<gene>
    <name evidence="5" type="ORF">RD792_017002</name>
</gene>
<feature type="domain" description="CCHC-type" evidence="3">
    <location>
        <begin position="263"/>
        <end position="278"/>
    </location>
</feature>
<feature type="compositionally biased region" description="Polar residues" evidence="2">
    <location>
        <begin position="242"/>
        <end position="253"/>
    </location>
</feature>
<dbReference type="SUPFAM" id="SSF57756">
    <property type="entry name" value="Retrovirus zinc finger-like domains"/>
    <property type="match status" value="1"/>
</dbReference>
<dbReference type="Pfam" id="PF14223">
    <property type="entry name" value="Retrotran_gag_2"/>
    <property type="match status" value="1"/>
</dbReference>
<sequence>MSPNPNSTNQLISINAAAQVPLQLTPTNYFSWLTQWSSLLEGYDFIQFVENPPHDNSIAGSYLRRQGQLIRSALIASVSPEIVPFLISAKTSYEVWTQLKEMYATPSRAHVMNIRESLVAMTKGTQPISKYLQEIKSLFDQLAIAGEPLTTDEIVLHALHGLPDEYNNIAAALRARETSVSFSELHKKLSDHEAFLTRKAASSSTPITANYANRQSATNNRNNRTPHQSFNGNNSSNSRSFTQHATGSRSFTNSITNKPRVVCQYCDKPGHLVKQCRRLLSAFQSLMPTNATAAPPSSHFPRANFAASNSGGSPNWLVDSGASHHVTNDLQNLALHSNYDGNEDLQIGDGKNLAITHTGSTSLPSSSSSFLLNDVLYVPSMKKNLVSVYKLCCTNNVSVEFSPFSFVVKDFRTGAHLMEGKPINGVYEWPTTFPTRLPKPSIAFTALKSSPPNLTVLPLPSPSEISASKDVHQAEITSTTTSHNQLDLSTDIANVPANHLLLKFMANSISSRKETALRLRAAAEEAVQCIGLGYDLTLDLRLKYCKKQQITKEDSRLIAMDVDHVRDIAVPGGILVQNVPKSINCDKGERMRFSSDVISFQQMSEQFNQELSVSGKIPTGHFNAAFEFSGSWQKDAAFTKSLAFDGVFITLYSIALEKSQVTLRDHVKQAVPSSWDPAALAKFIEKYGTHVIVGVKMGGKDVIYVKQQYSSPLQSIDVQKQLKEVADKRFSDTSGQSEMHPEMTNAKEMVGIIDFSFCHKNLLVIIFW</sequence>
<keyword evidence="6" id="KW-1185">Reference proteome</keyword>
<dbReference type="Pfam" id="PF01823">
    <property type="entry name" value="MACPF"/>
    <property type="match status" value="1"/>
</dbReference>
<dbReference type="InterPro" id="IPR036875">
    <property type="entry name" value="Znf_CCHC_sf"/>
</dbReference>
<dbReference type="PANTHER" id="PTHR33199:SF6">
    <property type="entry name" value="MACPF DOMAIN PROTEIN"/>
    <property type="match status" value="1"/>
</dbReference>
<reference evidence="5 6" key="1">
    <citation type="journal article" date="2023" name="bioRxiv">
        <title>Genome report: Whole genome sequence and annotation of Penstemon davidsonii.</title>
        <authorList>
            <person name="Ostevik K.L."/>
            <person name="Alabady M."/>
            <person name="Zhang M."/>
            <person name="Rausher M.D."/>
        </authorList>
    </citation>
    <scope>NUCLEOTIDE SEQUENCE [LARGE SCALE GENOMIC DNA]</scope>
    <source>
        <strain evidence="5">DNT005</strain>
        <tissue evidence="5">Whole leaf</tissue>
    </source>
</reference>
<dbReference type="Pfam" id="PF22936">
    <property type="entry name" value="Pol_BBD"/>
    <property type="match status" value="1"/>
</dbReference>
<dbReference type="InterPro" id="IPR054722">
    <property type="entry name" value="PolX-like_BBD"/>
</dbReference>
<evidence type="ECO:0000256" key="1">
    <source>
        <dbReference type="PROSITE-ProRule" id="PRU00047"/>
    </source>
</evidence>
<evidence type="ECO:0000313" key="6">
    <source>
        <dbReference type="Proteomes" id="UP001291926"/>
    </source>
</evidence>
<evidence type="ECO:0000313" key="5">
    <source>
        <dbReference type="EMBL" id="KAK4477741.1"/>
    </source>
</evidence>
<feature type="compositionally biased region" description="Low complexity" evidence="2">
    <location>
        <begin position="229"/>
        <end position="241"/>
    </location>
</feature>
<dbReference type="InterPro" id="IPR001878">
    <property type="entry name" value="Znf_CCHC"/>
</dbReference>
<dbReference type="InterPro" id="IPR044663">
    <property type="entry name" value="CAD1/NSL1-like"/>
</dbReference>
<dbReference type="InterPro" id="IPR020864">
    <property type="entry name" value="MACPF"/>
</dbReference>
<feature type="compositionally biased region" description="Polar residues" evidence="2">
    <location>
        <begin position="206"/>
        <end position="228"/>
    </location>
</feature>
<evidence type="ECO:0000259" key="3">
    <source>
        <dbReference type="PROSITE" id="PS50158"/>
    </source>
</evidence>
<accession>A0ABR0CMP7</accession>
<protein>
    <recommendedName>
        <fullName evidence="7">MACPF domain-containing protein</fullName>
    </recommendedName>
</protein>
<keyword evidence="1" id="KW-0862">Zinc</keyword>
<evidence type="ECO:0000259" key="4">
    <source>
        <dbReference type="PROSITE" id="PS51412"/>
    </source>
</evidence>
<evidence type="ECO:0000256" key="2">
    <source>
        <dbReference type="SAM" id="MobiDB-lite"/>
    </source>
</evidence>